<keyword evidence="5 12" id="KW-0138">CF(0)</keyword>
<evidence type="ECO:0000256" key="1">
    <source>
        <dbReference type="ARBA" id="ARBA00004304"/>
    </source>
</evidence>
<evidence type="ECO:0000256" key="3">
    <source>
        <dbReference type="ARBA" id="ARBA00011291"/>
    </source>
</evidence>
<dbReference type="GeneID" id="55760108"/>
<evidence type="ECO:0000256" key="2">
    <source>
        <dbReference type="ARBA" id="ARBA00008892"/>
    </source>
</evidence>
<dbReference type="EMBL" id="MN793964">
    <property type="protein sequence ID" value="QKG63358.1"/>
    <property type="molecule type" value="Genomic_DNA"/>
</dbReference>
<proteinExistence type="inferred from homology"/>
<dbReference type="GO" id="GO:0031966">
    <property type="term" value="C:mitochondrial membrane"/>
    <property type="evidence" value="ECO:0007669"/>
    <property type="project" value="UniProtKB-SubCell"/>
</dbReference>
<sequence>MPQMSPIWWLMMMLLFMTTLLFLMTLVFFYSDYNYNEKLISKSNQFNWSW</sequence>
<dbReference type="AlphaFoldDB" id="A0A6M8PA80"/>
<keyword evidence="4 12" id="KW-0813">Transport</keyword>
<dbReference type="Pfam" id="PF00895">
    <property type="entry name" value="ATP-synt_8"/>
    <property type="match status" value="1"/>
</dbReference>
<keyword evidence="8 13" id="KW-1133">Transmembrane helix</keyword>
<accession>A0A6M8PA80</accession>
<evidence type="ECO:0000313" key="14">
    <source>
        <dbReference type="EMBL" id="QKG63358.1"/>
    </source>
</evidence>
<keyword evidence="10 12" id="KW-0496">Mitochondrion</keyword>
<comment type="similarity">
    <text evidence="2 12">Belongs to the ATPase protein 8 family.</text>
</comment>
<dbReference type="GO" id="GO:0015986">
    <property type="term" value="P:proton motive force-driven ATP synthesis"/>
    <property type="evidence" value="ECO:0007669"/>
    <property type="project" value="InterPro"/>
</dbReference>
<gene>
    <name evidence="14" type="primary">ATP8</name>
</gene>
<evidence type="ECO:0000256" key="10">
    <source>
        <dbReference type="ARBA" id="ARBA00023128"/>
    </source>
</evidence>
<evidence type="ECO:0000256" key="6">
    <source>
        <dbReference type="ARBA" id="ARBA00022692"/>
    </source>
</evidence>
<evidence type="ECO:0000256" key="13">
    <source>
        <dbReference type="SAM" id="Phobius"/>
    </source>
</evidence>
<feature type="transmembrane region" description="Helical" evidence="13">
    <location>
        <begin position="6"/>
        <end position="30"/>
    </location>
</feature>
<evidence type="ECO:0000256" key="7">
    <source>
        <dbReference type="ARBA" id="ARBA00022781"/>
    </source>
</evidence>
<comment type="subcellular location">
    <subcellularLocation>
        <location evidence="1 12">Mitochondrion membrane</location>
        <topology evidence="1 12">Single-pass membrane protein</topology>
    </subcellularLocation>
</comment>
<comment type="subunit">
    <text evidence="3">F-type ATPases have 2 components, CF(1) - the catalytic core - and CF(0) - the membrane proton channel.</text>
</comment>
<keyword evidence="7 12" id="KW-0375">Hydrogen ion transport</keyword>
<evidence type="ECO:0000256" key="9">
    <source>
        <dbReference type="ARBA" id="ARBA00023065"/>
    </source>
</evidence>
<keyword evidence="6 12" id="KW-0812">Transmembrane</keyword>
<dbReference type="InterPro" id="IPR001421">
    <property type="entry name" value="ATP8_metazoa"/>
</dbReference>
<dbReference type="CTD" id="4509"/>
<evidence type="ECO:0000256" key="8">
    <source>
        <dbReference type="ARBA" id="ARBA00022989"/>
    </source>
</evidence>
<organism evidence="14">
    <name type="scientific">Cofana yasumatsui</name>
    <dbReference type="NCBI Taxonomy" id="2741154"/>
    <lineage>
        <taxon>Eukaryota</taxon>
        <taxon>Metazoa</taxon>
        <taxon>Ecdysozoa</taxon>
        <taxon>Arthropoda</taxon>
        <taxon>Hexapoda</taxon>
        <taxon>Insecta</taxon>
        <taxon>Pterygota</taxon>
        <taxon>Neoptera</taxon>
        <taxon>Paraneoptera</taxon>
        <taxon>Hemiptera</taxon>
        <taxon>Auchenorrhyncha</taxon>
        <taxon>Membracoidea</taxon>
        <taxon>Cicadellidae</taxon>
        <taxon>Cicadellinae</taxon>
        <taxon>Cicadellini</taxon>
        <taxon>Cofana</taxon>
    </lineage>
</organism>
<evidence type="ECO:0000256" key="5">
    <source>
        <dbReference type="ARBA" id="ARBA00022547"/>
    </source>
</evidence>
<keyword evidence="9 12" id="KW-0406">Ion transport</keyword>
<evidence type="ECO:0000256" key="11">
    <source>
        <dbReference type="ARBA" id="ARBA00023136"/>
    </source>
</evidence>
<protein>
    <recommendedName>
        <fullName evidence="12">ATP synthase complex subunit 8</fullName>
    </recommendedName>
</protein>
<keyword evidence="11 13" id="KW-0472">Membrane</keyword>
<reference evidence="14" key="1">
    <citation type="submission" date="2019-12" db="EMBL/GenBank/DDBJ databases">
        <authorList>
            <person name="Zhong L."/>
            <person name="Yang M."/>
        </authorList>
    </citation>
    <scope>NUCLEOTIDE SEQUENCE</scope>
</reference>
<dbReference type="GO" id="GO:0045259">
    <property type="term" value="C:proton-transporting ATP synthase complex"/>
    <property type="evidence" value="ECO:0007669"/>
    <property type="project" value="UniProtKB-KW"/>
</dbReference>
<dbReference type="RefSeq" id="YP_009868528.1">
    <property type="nucleotide sequence ID" value="NC_049087.1"/>
</dbReference>
<dbReference type="GO" id="GO:0015078">
    <property type="term" value="F:proton transmembrane transporter activity"/>
    <property type="evidence" value="ECO:0007669"/>
    <property type="project" value="InterPro"/>
</dbReference>
<evidence type="ECO:0000256" key="12">
    <source>
        <dbReference type="RuleBase" id="RU003661"/>
    </source>
</evidence>
<name>A0A6M8PA80_9HEMI</name>
<evidence type="ECO:0000256" key="4">
    <source>
        <dbReference type="ARBA" id="ARBA00022448"/>
    </source>
</evidence>
<reference evidence="14" key="2">
    <citation type="journal article" date="2020" name="Mitochondrial DNA Part B Resour">
        <title>The mitochondrial genome of Cofana yasumatsui (Hemiptera: Cicadellidae: Cicadellinae).</title>
        <authorList>
            <person name="Zhong L.-K."/>
            <person name="Yang M.-F."/>
            <person name="Yu X.-F."/>
        </authorList>
    </citation>
    <scope>NUCLEOTIDE SEQUENCE</scope>
</reference>
<geneLocation type="mitochondrion" evidence="14"/>